<dbReference type="SUPFAM" id="SSF46689">
    <property type="entry name" value="Homeodomain-like"/>
    <property type="match status" value="1"/>
</dbReference>
<feature type="DNA-binding region" description="H-T-H motif" evidence="4">
    <location>
        <begin position="29"/>
        <end position="48"/>
    </location>
</feature>
<evidence type="ECO:0000256" key="1">
    <source>
        <dbReference type="ARBA" id="ARBA00023015"/>
    </source>
</evidence>
<evidence type="ECO:0000256" key="4">
    <source>
        <dbReference type="PROSITE-ProRule" id="PRU00335"/>
    </source>
</evidence>
<dbReference type="InterPro" id="IPR036271">
    <property type="entry name" value="Tet_transcr_reg_TetR-rel_C_sf"/>
</dbReference>
<evidence type="ECO:0000313" key="7">
    <source>
        <dbReference type="EMBL" id="MBM9618631.1"/>
    </source>
</evidence>
<dbReference type="PANTHER" id="PTHR30055">
    <property type="entry name" value="HTH-TYPE TRANSCRIPTIONAL REGULATOR RUTR"/>
    <property type="match status" value="1"/>
</dbReference>
<dbReference type="PANTHER" id="PTHR30055:SF220">
    <property type="entry name" value="TETR-FAMILY REGULATORY PROTEIN"/>
    <property type="match status" value="1"/>
</dbReference>
<feature type="compositionally biased region" description="Low complexity" evidence="5">
    <location>
        <begin position="154"/>
        <end position="165"/>
    </location>
</feature>
<keyword evidence="2 4" id="KW-0238">DNA-binding</keyword>
<dbReference type="Gene3D" id="1.10.357.10">
    <property type="entry name" value="Tetracycline Repressor, domain 2"/>
    <property type="match status" value="1"/>
</dbReference>
<dbReference type="InterPro" id="IPR001647">
    <property type="entry name" value="HTH_TetR"/>
</dbReference>
<evidence type="ECO:0000259" key="6">
    <source>
        <dbReference type="PROSITE" id="PS50977"/>
    </source>
</evidence>
<dbReference type="InterPro" id="IPR009057">
    <property type="entry name" value="Homeodomain-like_sf"/>
</dbReference>
<evidence type="ECO:0000256" key="3">
    <source>
        <dbReference type="ARBA" id="ARBA00023163"/>
    </source>
</evidence>
<dbReference type="Pfam" id="PF00440">
    <property type="entry name" value="TetR_N"/>
    <property type="match status" value="1"/>
</dbReference>
<protein>
    <submittedName>
        <fullName evidence="7">TetR/AcrR family transcriptional regulator</fullName>
    </submittedName>
</protein>
<evidence type="ECO:0000313" key="8">
    <source>
        <dbReference type="Proteomes" id="UP000664109"/>
    </source>
</evidence>
<dbReference type="SUPFAM" id="SSF48498">
    <property type="entry name" value="Tetracyclin repressor-like, C-terminal domain"/>
    <property type="match status" value="2"/>
</dbReference>
<feature type="compositionally biased region" description="Basic and acidic residues" evidence="5">
    <location>
        <begin position="190"/>
        <end position="205"/>
    </location>
</feature>
<evidence type="ECO:0000256" key="2">
    <source>
        <dbReference type="ARBA" id="ARBA00023125"/>
    </source>
</evidence>
<reference evidence="7 8" key="1">
    <citation type="journal article" date="2016" name="Arch. Microbiol.">
        <title>Streptomyces zhihengii sp. nov., isolated from rhizospheric soil of Psammosilene tunicoides.</title>
        <authorList>
            <person name="Huang M.J."/>
            <person name="Fei J.J."/>
            <person name="Salam N."/>
            <person name="Kim C.J."/>
            <person name="Hozzein W.N."/>
            <person name="Xiao M."/>
            <person name="Huang H.Q."/>
            <person name="Li W.J."/>
        </authorList>
    </citation>
    <scope>NUCLEOTIDE SEQUENCE [LARGE SCALE GENOMIC DNA]</scope>
    <source>
        <strain evidence="7 8">YIM T102</strain>
    </source>
</reference>
<comment type="caution">
    <text evidence="7">The sequence shown here is derived from an EMBL/GenBank/DDBJ whole genome shotgun (WGS) entry which is preliminary data.</text>
</comment>
<dbReference type="EMBL" id="JAFEJA010000001">
    <property type="protein sequence ID" value="MBM9618631.1"/>
    <property type="molecule type" value="Genomic_DNA"/>
</dbReference>
<keyword evidence="3" id="KW-0804">Transcription</keyword>
<feature type="domain" description="HTH tetR-type" evidence="6">
    <location>
        <begin position="6"/>
        <end position="66"/>
    </location>
</feature>
<feature type="compositionally biased region" description="Gly residues" evidence="5">
    <location>
        <begin position="166"/>
        <end position="187"/>
    </location>
</feature>
<keyword evidence="8" id="KW-1185">Reference proteome</keyword>
<evidence type="ECO:0000256" key="5">
    <source>
        <dbReference type="SAM" id="MobiDB-lite"/>
    </source>
</evidence>
<feature type="region of interest" description="Disordered" evidence="5">
    <location>
        <begin position="141"/>
        <end position="223"/>
    </location>
</feature>
<organism evidence="7 8">
    <name type="scientific">Streptomyces zhihengii</name>
    <dbReference type="NCBI Taxonomy" id="1818004"/>
    <lineage>
        <taxon>Bacteria</taxon>
        <taxon>Bacillati</taxon>
        <taxon>Actinomycetota</taxon>
        <taxon>Actinomycetes</taxon>
        <taxon>Kitasatosporales</taxon>
        <taxon>Streptomycetaceae</taxon>
        <taxon>Streptomyces</taxon>
    </lineage>
</organism>
<dbReference type="Pfam" id="PF13305">
    <property type="entry name" value="TetR_C_33"/>
    <property type="match status" value="1"/>
</dbReference>
<proteinExistence type="predicted"/>
<dbReference type="Proteomes" id="UP000664109">
    <property type="component" value="Unassembled WGS sequence"/>
</dbReference>
<dbReference type="InterPro" id="IPR025996">
    <property type="entry name" value="MT1864/Rv1816-like_C"/>
</dbReference>
<accession>A0ABS2UM58</accession>
<name>A0ABS2UM58_9ACTN</name>
<sequence>MGDQEGGLRARLVAVGVELVAEEGVRALTLREIARRAGVSHGAPRRHFPTHRELLSAIAREGFARVAAEAATAAAVDGRGARERIAAVCGSYIRFAREHRGMYELMLRHDLLESGYLGLRSVSLPLFDLLTTLLIEARTEARTEAETEAETESRAATATGARSGAGSDGGPGAGSGAGSDDGPGAGSGARSDDGPRTSSDDRPESGSDELPESAPRPGAAPPRVTAGALWANLHGIVQLWEWGALKLATGEDDIDALLRAALDAHLGPERR</sequence>
<dbReference type="InterPro" id="IPR050109">
    <property type="entry name" value="HTH-type_TetR-like_transc_reg"/>
</dbReference>
<dbReference type="PROSITE" id="PS50977">
    <property type="entry name" value="HTH_TETR_2"/>
    <property type="match status" value="1"/>
</dbReference>
<keyword evidence="1" id="KW-0805">Transcription regulation</keyword>
<gene>
    <name evidence="7" type="ORF">JE024_07670</name>
</gene>